<name>M3C5M0_SPHMS</name>
<evidence type="ECO:0000256" key="7">
    <source>
        <dbReference type="ARBA" id="ARBA00022723"/>
    </source>
</evidence>
<keyword evidence="8" id="KW-0255">Endonuclease</keyword>
<keyword evidence="6" id="KW-0540">Nuclease</keyword>
<dbReference type="Pfam" id="PF12706">
    <property type="entry name" value="Lactamase_B_2"/>
    <property type="match status" value="1"/>
</dbReference>
<dbReference type="Pfam" id="PF13691">
    <property type="entry name" value="Lactamase_B_4"/>
    <property type="match status" value="1"/>
</dbReference>
<feature type="domain" description="tRNase Z endonuclease" evidence="13">
    <location>
        <begin position="6"/>
        <end position="68"/>
    </location>
</feature>
<evidence type="ECO:0000256" key="5">
    <source>
        <dbReference type="ARBA" id="ARBA00022694"/>
    </source>
</evidence>
<comment type="catalytic activity">
    <reaction evidence="1">
        <text>Endonucleolytic cleavage of RNA, removing extra 3' nucleotides from tRNA precursor, generating 3' termini of tRNAs. A 3'-hydroxy group is left at the tRNA terminus and a 5'-phosphoryl group is left at the trailer molecule.</text>
        <dbReference type="EC" id="3.1.26.11"/>
    </reaction>
</comment>
<dbReference type="GO" id="GO:0046872">
    <property type="term" value="F:metal ion binding"/>
    <property type="evidence" value="ECO:0007669"/>
    <property type="project" value="UniProtKB-KW"/>
</dbReference>
<feature type="region of interest" description="Disordered" evidence="11">
    <location>
        <begin position="186"/>
        <end position="213"/>
    </location>
</feature>
<dbReference type="HOGENOM" id="CLU_006220_0_0_1"/>
<keyword evidence="9" id="KW-0378">Hydrolase</keyword>
<evidence type="ECO:0000259" key="12">
    <source>
        <dbReference type="Pfam" id="PF12706"/>
    </source>
</evidence>
<feature type="region of interest" description="Disordered" evidence="11">
    <location>
        <begin position="983"/>
        <end position="1022"/>
    </location>
</feature>
<dbReference type="EC" id="3.1.26.11" evidence="4"/>
<dbReference type="AlphaFoldDB" id="M3C5M0"/>
<keyword evidence="7" id="KW-0479">Metal-binding</keyword>
<evidence type="ECO:0000256" key="4">
    <source>
        <dbReference type="ARBA" id="ARBA00012477"/>
    </source>
</evidence>
<dbReference type="GO" id="GO:0005739">
    <property type="term" value="C:mitochondrion"/>
    <property type="evidence" value="ECO:0007669"/>
    <property type="project" value="TreeGrafter"/>
</dbReference>
<evidence type="ECO:0000256" key="9">
    <source>
        <dbReference type="ARBA" id="ARBA00022801"/>
    </source>
</evidence>
<dbReference type="InterPro" id="IPR036866">
    <property type="entry name" value="RibonucZ/Hydroxyglut_hydro"/>
</dbReference>
<evidence type="ECO:0000313" key="14">
    <source>
        <dbReference type="EMBL" id="EMF15566.1"/>
    </source>
</evidence>
<keyword evidence="15" id="KW-1185">Reference proteome</keyword>
<dbReference type="InterPro" id="IPR027794">
    <property type="entry name" value="tRNase_Z_dom"/>
</dbReference>
<dbReference type="RefSeq" id="XP_016763687.1">
    <property type="nucleotide sequence ID" value="XM_016904285.1"/>
</dbReference>
<keyword evidence="10" id="KW-0862">Zinc</keyword>
<feature type="compositionally biased region" description="Gly residues" evidence="11">
    <location>
        <begin position="990"/>
        <end position="1003"/>
    </location>
</feature>
<dbReference type="PANTHER" id="PTHR12553:SF49">
    <property type="entry name" value="ZINC PHOSPHODIESTERASE ELAC PROTEIN 2"/>
    <property type="match status" value="1"/>
</dbReference>
<protein>
    <recommendedName>
        <fullName evidence="4">ribonuclease Z</fullName>
        <ecNumber evidence="4">3.1.26.11</ecNumber>
    </recommendedName>
</protein>
<dbReference type="eggNOG" id="KOG2121">
    <property type="taxonomic scope" value="Eukaryota"/>
</dbReference>
<dbReference type="SUPFAM" id="SSF56281">
    <property type="entry name" value="Metallo-hydrolase/oxidoreductase"/>
    <property type="match status" value="2"/>
</dbReference>
<dbReference type="OMA" id="MSHCKHT"/>
<dbReference type="GO" id="GO:0042781">
    <property type="term" value="F:3'-tRNA processing endoribonuclease activity"/>
    <property type="evidence" value="ECO:0007669"/>
    <property type="project" value="UniProtKB-EC"/>
</dbReference>
<accession>M3C5M0</accession>
<comment type="cofactor">
    <cofactor evidence="2">
        <name>Zn(2+)</name>
        <dbReference type="ChEBI" id="CHEBI:29105"/>
    </cofactor>
</comment>
<evidence type="ECO:0000256" key="11">
    <source>
        <dbReference type="SAM" id="MobiDB-lite"/>
    </source>
</evidence>
<sequence length="1022" mass="112785">MRSFVQILTTPTADTPGTTLLLHFDNRRYLIGSLAEGTQRACVEIGAKLLKVSECFLTGRTEWTNTGGMIGMILTLADSSASSAAASLEDAKRKARIRAKIGITDSPEKIRELEEQAKKEVNSALTIFGPPNLNHTMATARRFVFRKGMPIKIHEIRDNGLPKQAPQDDDWKPFWADEHVKVWSMSVPPTSDTPQRPSASISPLKRSFDDMRAGDDGNVVQVNDDLTQEDRDYLTVKAVVGEMFNSSWRLDTLHETPLSQVKLPATIFIRDRRTNKIQKYTGPLPNDPKNPIPNANLTVLVRKPWPGALVTDLPQTKPAKEAISYIFRTHMQRGKFLPEKAKARGVTQVKDFARLTKGESVMNDRGELVAPEEVMNPPRVGGGIAVMDIPGPEYIENLVSRPEWQEPKVMEGVGAVIWLCGKDVATDVRLHAFMKEHSHLEHIVSSPDYCPNNIAFNSVAGSTIRLRRVDPARYVVPVHDGEGQQSSQPYGGTARYLETRASHPLPEKVHIAARGQKVQLEPALEFQAADTIACLDVEAAAAETPEEVIQEADKAKQSIKTLDTETMEWLNTLPPDADQAEITTLGTGSALPSKYRNVSSTLVRVPKWGNILLDAGENSLGQLKRVFAPAELSEVLRDLRMVFISHMHADHQLGTTSIIKAWYQEVHSSRPAGPVSQSATWNEILAGRDRLAVVTEPAMQQWLYEYSFIEDYGYSRLAPLSLHPAQDVRKGHKSRLIWHIPPAQLRNLSPREYEDKFDKHNVPVSALQLKDLQAVAVKHCHAARAVSITTPSGFKVSYSGDCRPSEAFAEIGKGSTVCIHEATFDDELQGDAQAKRHSTTSEALTIAQKMNARACVLTHFSQRYQKVPVFERSEGEVGDVLPTNSAADVLADDEATHAEDEMSGPLEDAAFTFPDQATGNDDPGQQYELPSKYAGSKPEAVKFKLQSDMKVAIAFDYMRLKVGDIWQMERFTPALLKLFEEESRETAAAGDGGGGGRGGGGVNAKGKGKKKQKGKAKSQRKN</sequence>
<comment type="similarity">
    <text evidence="3">Belongs to the RNase Z family.</text>
</comment>
<feature type="region of interest" description="Disordered" evidence="11">
    <location>
        <begin position="910"/>
        <end position="931"/>
    </location>
</feature>
<evidence type="ECO:0000256" key="8">
    <source>
        <dbReference type="ARBA" id="ARBA00022759"/>
    </source>
</evidence>
<evidence type="ECO:0000256" key="3">
    <source>
        <dbReference type="ARBA" id="ARBA00007823"/>
    </source>
</evidence>
<evidence type="ECO:0000259" key="13">
    <source>
        <dbReference type="Pfam" id="PF13691"/>
    </source>
</evidence>
<dbReference type="GO" id="GO:1990180">
    <property type="term" value="P:mitochondrial tRNA 3'-end processing"/>
    <property type="evidence" value="ECO:0007669"/>
    <property type="project" value="TreeGrafter"/>
</dbReference>
<dbReference type="STRING" id="692275.M3C5M0"/>
<keyword evidence="5" id="KW-0819">tRNA processing</keyword>
<dbReference type="CDD" id="cd07718">
    <property type="entry name" value="RNaseZ_ELAC1_ELAC2-C-term-like_MBL-fold"/>
    <property type="match status" value="1"/>
</dbReference>
<dbReference type="EMBL" id="KB456261">
    <property type="protein sequence ID" value="EMF15566.1"/>
    <property type="molecule type" value="Genomic_DNA"/>
</dbReference>
<evidence type="ECO:0000256" key="10">
    <source>
        <dbReference type="ARBA" id="ARBA00022833"/>
    </source>
</evidence>
<feature type="compositionally biased region" description="Basic residues" evidence="11">
    <location>
        <begin position="1006"/>
        <end position="1022"/>
    </location>
</feature>
<dbReference type="GeneID" id="27901422"/>
<evidence type="ECO:0000256" key="6">
    <source>
        <dbReference type="ARBA" id="ARBA00022722"/>
    </source>
</evidence>
<gene>
    <name evidence="14" type="ORF">SEPMUDRAFT_147411</name>
</gene>
<evidence type="ECO:0000256" key="2">
    <source>
        <dbReference type="ARBA" id="ARBA00001947"/>
    </source>
</evidence>
<reference evidence="14 15" key="1">
    <citation type="journal article" date="2012" name="PLoS Pathog.">
        <title>Diverse lifestyles and strategies of plant pathogenesis encoded in the genomes of eighteen Dothideomycetes fungi.</title>
        <authorList>
            <person name="Ohm R.A."/>
            <person name="Feau N."/>
            <person name="Henrissat B."/>
            <person name="Schoch C.L."/>
            <person name="Horwitz B.A."/>
            <person name="Barry K.W."/>
            <person name="Condon B.J."/>
            <person name="Copeland A.C."/>
            <person name="Dhillon B."/>
            <person name="Glaser F."/>
            <person name="Hesse C.N."/>
            <person name="Kosti I."/>
            <person name="LaButti K."/>
            <person name="Lindquist E.A."/>
            <person name="Lucas S."/>
            <person name="Salamov A.A."/>
            <person name="Bradshaw R.E."/>
            <person name="Ciuffetti L."/>
            <person name="Hamelin R.C."/>
            <person name="Kema G.H.J."/>
            <person name="Lawrence C."/>
            <person name="Scott J.A."/>
            <person name="Spatafora J.W."/>
            <person name="Turgeon B.G."/>
            <person name="de Wit P.J.G.M."/>
            <person name="Zhong S."/>
            <person name="Goodwin S.B."/>
            <person name="Grigoriev I.V."/>
        </authorList>
    </citation>
    <scope>NUCLEOTIDE SEQUENCE [LARGE SCALE GENOMIC DNA]</scope>
    <source>
        <strain evidence="14 15">SO2202</strain>
    </source>
</reference>
<dbReference type="InterPro" id="IPR047151">
    <property type="entry name" value="RNZ2-like"/>
</dbReference>
<evidence type="ECO:0000256" key="1">
    <source>
        <dbReference type="ARBA" id="ARBA00000402"/>
    </source>
</evidence>
<dbReference type="Proteomes" id="UP000016931">
    <property type="component" value="Unassembled WGS sequence"/>
</dbReference>
<dbReference type="Gene3D" id="3.60.15.10">
    <property type="entry name" value="Ribonuclease Z/Hydroxyacylglutathione hydrolase-like"/>
    <property type="match status" value="2"/>
</dbReference>
<feature type="compositionally biased region" description="Polar residues" evidence="11">
    <location>
        <begin position="187"/>
        <end position="201"/>
    </location>
</feature>
<feature type="domain" description="Metallo-beta-lactamase" evidence="12">
    <location>
        <begin position="610"/>
        <end position="673"/>
    </location>
</feature>
<dbReference type="InterPro" id="IPR001279">
    <property type="entry name" value="Metallo-B-lactamas"/>
</dbReference>
<evidence type="ECO:0000313" key="15">
    <source>
        <dbReference type="Proteomes" id="UP000016931"/>
    </source>
</evidence>
<organism evidence="14 15">
    <name type="scientific">Sphaerulina musiva (strain SO2202)</name>
    <name type="common">Poplar stem canker fungus</name>
    <name type="synonym">Septoria musiva</name>
    <dbReference type="NCBI Taxonomy" id="692275"/>
    <lineage>
        <taxon>Eukaryota</taxon>
        <taxon>Fungi</taxon>
        <taxon>Dikarya</taxon>
        <taxon>Ascomycota</taxon>
        <taxon>Pezizomycotina</taxon>
        <taxon>Dothideomycetes</taxon>
        <taxon>Dothideomycetidae</taxon>
        <taxon>Mycosphaerellales</taxon>
        <taxon>Mycosphaerellaceae</taxon>
        <taxon>Sphaerulina</taxon>
    </lineage>
</organism>
<dbReference type="PANTHER" id="PTHR12553">
    <property type="entry name" value="ZINC PHOSPHODIESTERASE ELAC PROTEIN 2"/>
    <property type="match status" value="1"/>
</dbReference>
<proteinExistence type="inferred from homology"/>
<dbReference type="OrthoDB" id="527344at2759"/>